<reference evidence="3" key="1">
    <citation type="submission" date="2023-10" db="EMBL/GenBank/DDBJ databases">
        <authorList>
            <person name="Chen Y."/>
            <person name="Shah S."/>
            <person name="Dougan E. K."/>
            <person name="Thang M."/>
            <person name="Chan C."/>
        </authorList>
    </citation>
    <scope>NUCLEOTIDE SEQUENCE [LARGE SCALE GENOMIC DNA]</scope>
</reference>
<comment type="caution">
    <text evidence="3">The sequence shown here is derived from an EMBL/GenBank/DDBJ whole genome shotgun (WGS) entry which is preliminary data.</text>
</comment>
<evidence type="ECO:0000256" key="1">
    <source>
        <dbReference type="SAM" id="Coils"/>
    </source>
</evidence>
<evidence type="ECO:0000256" key="2">
    <source>
        <dbReference type="SAM" id="MobiDB-lite"/>
    </source>
</evidence>
<sequence>MSASDLGSPRQAEDQLGTIALQIQQFLDEWMFRILQGGMAGKWDRSEATTKAMEIFEAMGMTPTTPEEKAHIVSLEDDEEMCMAIAKLMPDALAKNLESFFLQLQLAVSIVSRVRGAIEDGTGQDLKETMEDGDAGITQTVLKNAVIVACADVKEVQDSEDGWKKAMKIREARLQRAADEAGNAQKELDNIKKELAVFGGQQNAKTANIILSMNSGNTKVIMQVAWTAWSAYYTKYKSEKHIHDKWRGQIQDAESQLLKLKMEKKDGMKSIMRKQFAGNAERMLKEVFNEWVKGTADEKEQKAMAAQVQAAEARLQAMKSTQKANAKKAMAKVAGQSDGALTDMIFKEWLKFTADGKRDKELNDQVKATEARLKAFQAKSKEGQKGVLAKMSASTDTGLLSTVFTSWLEEVHHEKKAKHAQQQIDGANSKFAMLKSRNKNSSTGRVESANELEQSILVMHIFMNWSTSARIAALINHYGGKMDRKKEQLEKVQVMFKSFASQLEAGIGNTPRSQRKSMRTATDAQKPPAVPPA</sequence>
<evidence type="ECO:0000313" key="4">
    <source>
        <dbReference type="Proteomes" id="UP001189429"/>
    </source>
</evidence>
<feature type="coiled-coil region" evidence="1">
    <location>
        <begin position="167"/>
        <end position="194"/>
    </location>
</feature>
<proteinExistence type="predicted"/>
<keyword evidence="4" id="KW-1185">Reference proteome</keyword>
<evidence type="ECO:0000313" key="3">
    <source>
        <dbReference type="EMBL" id="CAK0837598.1"/>
    </source>
</evidence>
<dbReference type="Proteomes" id="UP001189429">
    <property type="component" value="Unassembled WGS sequence"/>
</dbReference>
<keyword evidence="1" id="KW-0175">Coiled coil</keyword>
<organism evidence="3 4">
    <name type="scientific">Prorocentrum cordatum</name>
    <dbReference type="NCBI Taxonomy" id="2364126"/>
    <lineage>
        <taxon>Eukaryota</taxon>
        <taxon>Sar</taxon>
        <taxon>Alveolata</taxon>
        <taxon>Dinophyceae</taxon>
        <taxon>Prorocentrales</taxon>
        <taxon>Prorocentraceae</taxon>
        <taxon>Prorocentrum</taxon>
    </lineage>
</organism>
<feature type="region of interest" description="Disordered" evidence="2">
    <location>
        <begin position="505"/>
        <end position="533"/>
    </location>
</feature>
<accession>A0ABN9SYB4</accession>
<name>A0ABN9SYB4_9DINO</name>
<protein>
    <submittedName>
        <fullName evidence="3">Uncharacterized protein</fullName>
    </submittedName>
</protein>
<dbReference type="EMBL" id="CAUYUJ010014164">
    <property type="protein sequence ID" value="CAK0837598.1"/>
    <property type="molecule type" value="Genomic_DNA"/>
</dbReference>
<gene>
    <name evidence="3" type="ORF">PCOR1329_LOCUS33743</name>
</gene>